<dbReference type="Gene3D" id="1.10.3730.20">
    <property type="match status" value="1"/>
</dbReference>
<keyword evidence="5 6" id="KW-0472">Membrane</keyword>
<feature type="transmembrane region" description="Helical" evidence="6">
    <location>
        <begin position="12"/>
        <end position="35"/>
    </location>
</feature>
<feature type="transmembrane region" description="Helical" evidence="6">
    <location>
        <begin position="122"/>
        <end position="140"/>
    </location>
</feature>
<feature type="transmembrane region" description="Helical" evidence="6">
    <location>
        <begin position="97"/>
        <end position="115"/>
    </location>
</feature>
<evidence type="ECO:0000256" key="5">
    <source>
        <dbReference type="ARBA" id="ARBA00023136"/>
    </source>
</evidence>
<dbReference type="InterPro" id="IPR037185">
    <property type="entry name" value="EmrE-like"/>
</dbReference>
<dbReference type="Pfam" id="PF00892">
    <property type="entry name" value="EamA"/>
    <property type="match status" value="1"/>
</dbReference>
<keyword evidence="4 6" id="KW-1133">Transmembrane helix</keyword>
<dbReference type="InterPro" id="IPR050638">
    <property type="entry name" value="AA-Vitamin_Transporters"/>
</dbReference>
<evidence type="ECO:0000313" key="8">
    <source>
        <dbReference type="EMBL" id="GAA4787251.1"/>
    </source>
</evidence>
<reference evidence="9" key="1">
    <citation type="journal article" date="2019" name="Int. J. Syst. Evol. Microbiol.">
        <title>The Global Catalogue of Microorganisms (GCM) 10K type strain sequencing project: providing services to taxonomists for standard genome sequencing and annotation.</title>
        <authorList>
            <consortium name="The Broad Institute Genomics Platform"/>
            <consortium name="The Broad Institute Genome Sequencing Center for Infectious Disease"/>
            <person name="Wu L."/>
            <person name="Ma J."/>
        </authorList>
    </citation>
    <scope>NUCLEOTIDE SEQUENCE [LARGE SCALE GENOMIC DNA]</scope>
    <source>
        <strain evidence="9">JCM 18541</strain>
    </source>
</reference>
<dbReference type="Proteomes" id="UP001500187">
    <property type="component" value="Unassembled WGS sequence"/>
</dbReference>
<organism evidence="8 9">
    <name type="scientific">Rothia endophytica</name>
    <dbReference type="NCBI Taxonomy" id="1324766"/>
    <lineage>
        <taxon>Bacteria</taxon>
        <taxon>Bacillati</taxon>
        <taxon>Actinomycetota</taxon>
        <taxon>Actinomycetes</taxon>
        <taxon>Micrococcales</taxon>
        <taxon>Micrococcaceae</taxon>
        <taxon>Rothia</taxon>
    </lineage>
</organism>
<keyword evidence="3 6" id="KW-0812">Transmembrane</keyword>
<feature type="transmembrane region" description="Helical" evidence="6">
    <location>
        <begin position="146"/>
        <end position="167"/>
    </location>
</feature>
<evidence type="ECO:0000256" key="6">
    <source>
        <dbReference type="SAM" id="Phobius"/>
    </source>
</evidence>
<evidence type="ECO:0000259" key="7">
    <source>
        <dbReference type="Pfam" id="PF00892"/>
    </source>
</evidence>
<dbReference type="InterPro" id="IPR000620">
    <property type="entry name" value="EamA_dom"/>
</dbReference>
<evidence type="ECO:0000256" key="3">
    <source>
        <dbReference type="ARBA" id="ARBA00022692"/>
    </source>
</evidence>
<feature type="transmembrane region" description="Helical" evidence="6">
    <location>
        <begin position="209"/>
        <end position="227"/>
    </location>
</feature>
<feature type="transmembrane region" description="Helical" evidence="6">
    <location>
        <begin position="71"/>
        <end position="91"/>
    </location>
</feature>
<dbReference type="SUPFAM" id="SSF103481">
    <property type="entry name" value="Multidrug resistance efflux transporter EmrE"/>
    <property type="match status" value="2"/>
</dbReference>
<dbReference type="EMBL" id="BAABKP010000001">
    <property type="protein sequence ID" value="GAA4787251.1"/>
    <property type="molecule type" value="Genomic_DNA"/>
</dbReference>
<comment type="caution">
    <text evidence="8">The sequence shown here is derived from an EMBL/GenBank/DDBJ whole genome shotgun (WGS) entry which is preliminary data.</text>
</comment>
<comment type="subcellular location">
    <subcellularLocation>
        <location evidence="1">Membrane</location>
        <topology evidence="1">Multi-pass membrane protein</topology>
    </subcellularLocation>
</comment>
<evidence type="ECO:0000256" key="2">
    <source>
        <dbReference type="ARBA" id="ARBA00007362"/>
    </source>
</evidence>
<dbReference type="PANTHER" id="PTHR32322:SF2">
    <property type="entry name" value="EAMA DOMAIN-CONTAINING PROTEIN"/>
    <property type="match status" value="1"/>
</dbReference>
<comment type="similarity">
    <text evidence="2">Belongs to the EamA transporter family.</text>
</comment>
<protein>
    <submittedName>
        <fullName evidence="8">DMT family transporter</fullName>
    </submittedName>
</protein>
<gene>
    <name evidence="8" type="ORF">GCM10023352_00970</name>
</gene>
<evidence type="ECO:0000256" key="1">
    <source>
        <dbReference type="ARBA" id="ARBA00004141"/>
    </source>
</evidence>
<feature type="transmembrane region" description="Helical" evidence="6">
    <location>
        <begin position="239"/>
        <end position="260"/>
    </location>
</feature>
<dbReference type="PANTHER" id="PTHR32322">
    <property type="entry name" value="INNER MEMBRANE TRANSPORTER"/>
    <property type="match status" value="1"/>
</dbReference>
<proteinExistence type="inferred from homology"/>
<evidence type="ECO:0000313" key="9">
    <source>
        <dbReference type="Proteomes" id="UP001500187"/>
    </source>
</evidence>
<feature type="domain" description="EamA" evidence="7">
    <location>
        <begin position="149"/>
        <end position="282"/>
    </location>
</feature>
<evidence type="ECO:0000256" key="4">
    <source>
        <dbReference type="ARBA" id="ARBA00022989"/>
    </source>
</evidence>
<sequence>MTQHPRARSTYTGVALVIGSALSLQFGAVFAYQLFPQLGSWGVTTLRLGVAALVLTLMVRPKVGQWSAEQWKAVALFGGSMALMNGTFYAAIERIPIGLAVTIEFLGPLVLAAALSRRGIDFLWLGIALLGMGVLGYESINNATDYDPLGVLFALIAGLGWALYVLAGAKVGQAVEGTGGLAVAMSFAAVFLLPLGAPGALKGVTDPHLLLLAIGTGLLASLIPYTLELMALRRLPRNTFSILLSLEPAVAAIAGFLLLGQVTGPVRWLAIALLIAASVGVTLSARKNPGPKEVQLGEVAPVTASLPMIEDATAQGSKPHRAEKG</sequence>
<name>A0ABP9AZQ0_9MICC</name>
<feature type="transmembrane region" description="Helical" evidence="6">
    <location>
        <begin position="41"/>
        <end position="59"/>
    </location>
</feature>
<feature type="transmembrane region" description="Helical" evidence="6">
    <location>
        <begin position="179"/>
        <end position="197"/>
    </location>
</feature>
<accession>A0ABP9AZQ0</accession>
<keyword evidence="9" id="KW-1185">Reference proteome</keyword>
<feature type="transmembrane region" description="Helical" evidence="6">
    <location>
        <begin position="266"/>
        <end position="285"/>
    </location>
</feature>
<dbReference type="RefSeq" id="WP_345443316.1">
    <property type="nucleotide sequence ID" value="NZ_BAABKP010000001.1"/>
</dbReference>